<feature type="compositionally biased region" description="Low complexity" evidence="1">
    <location>
        <begin position="100"/>
        <end position="120"/>
    </location>
</feature>
<dbReference type="EMBL" id="MNPL01001145">
    <property type="protein sequence ID" value="OQR79404.1"/>
    <property type="molecule type" value="Genomic_DNA"/>
</dbReference>
<dbReference type="GO" id="GO:0005829">
    <property type="term" value="C:cytosol"/>
    <property type="evidence" value="ECO:0007669"/>
    <property type="project" value="TreeGrafter"/>
</dbReference>
<dbReference type="InterPro" id="IPR011989">
    <property type="entry name" value="ARM-like"/>
</dbReference>
<dbReference type="InterPro" id="IPR010473">
    <property type="entry name" value="GTPase-bd"/>
</dbReference>
<dbReference type="Gene3D" id="1.25.10.10">
    <property type="entry name" value="Leucine-rich Repeat Variant"/>
    <property type="match status" value="1"/>
</dbReference>
<dbReference type="SMART" id="SM01140">
    <property type="entry name" value="Drf_GBD"/>
    <property type="match status" value="1"/>
</dbReference>
<dbReference type="GO" id="GO:0031267">
    <property type="term" value="F:small GTPase binding"/>
    <property type="evidence" value="ECO:0007669"/>
    <property type="project" value="InterPro"/>
</dbReference>
<evidence type="ECO:0000313" key="4">
    <source>
        <dbReference type="Proteomes" id="UP000192247"/>
    </source>
</evidence>
<dbReference type="InParanoid" id="A0A1V9Y0Z5"/>
<gene>
    <name evidence="3" type="ORF">BIW11_05760</name>
</gene>
<dbReference type="PANTHER" id="PTHR45857:SF4">
    <property type="entry name" value="FORMIN-LIKE PROTEIN"/>
    <property type="match status" value="1"/>
</dbReference>
<accession>A0A1V9Y0Z5</accession>
<evidence type="ECO:0000313" key="3">
    <source>
        <dbReference type="EMBL" id="OQR79404.1"/>
    </source>
</evidence>
<comment type="caution">
    <text evidence="3">The sequence shown here is derived from an EMBL/GenBank/DDBJ whole genome shotgun (WGS) entry which is preliminary data.</text>
</comment>
<dbReference type="STRING" id="418985.A0A1V9Y0Z5"/>
<dbReference type="GO" id="GO:0051015">
    <property type="term" value="F:actin filament binding"/>
    <property type="evidence" value="ECO:0007669"/>
    <property type="project" value="TreeGrafter"/>
</dbReference>
<dbReference type="SUPFAM" id="SSF48371">
    <property type="entry name" value="ARM repeat"/>
    <property type="match status" value="2"/>
</dbReference>
<evidence type="ECO:0000259" key="2">
    <source>
        <dbReference type="SMART" id="SM01140"/>
    </source>
</evidence>
<dbReference type="PANTHER" id="PTHR45857">
    <property type="entry name" value="FORMIN-LIKE PROTEIN"/>
    <property type="match status" value="1"/>
</dbReference>
<dbReference type="InterPro" id="IPR043592">
    <property type="entry name" value="FMNL_animal"/>
</dbReference>
<dbReference type="AlphaFoldDB" id="A0A1V9Y0Z5"/>
<keyword evidence="4" id="KW-1185">Reference proteome</keyword>
<dbReference type="GO" id="GO:0016477">
    <property type="term" value="P:cell migration"/>
    <property type="evidence" value="ECO:0007669"/>
    <property type="project" value="TreeGrafter"/>
</dbReference>
<sequence length="311" mass="34671">MDSSDTNAMPELSRCSYYDDAVTSAANGYRSHGVVCLFSWSLQLQNLMDLPPDKAKLLRSYDHQKKWEIVCDQEKMSAKQAPSFYLSKLSTYLDPKAPRSTKVTSNASSGSSGYTSDGPSCSGGGSGGGCLDTSAAAPLAEAFYSFFHAQIFCKAIRHIDTQIRTIAIIYRLGTTAKMTHVDLQFLFDFLCCGNGPFARILLGRNFGMALLDTSALRLTNQRASTICSSLLQCRVMYYTLGNECLVPMMQFAPENLRRRTLGNSKSTQVLRDLEISLRTNNIEWVREFLNEENKGLEVLIEYLSFQLEILK</sequence>
<evidence type="ECO:0000256" key="1">
    <source>
        <dbReference type="SAM" id="MobiDB-lite"/>
    </source>
</evidence>
<dbReference type="GO" id="GO:0008360">
    <property type="term" value="P:regulation of cell shape"/>
    <property type="evidence" value="ECO:0007669"/>
    <property type="project" value="TreeGrafter"/>
</dbReference>
<dbReference type="InterPro" id="IPR016024">
    <property type="entry name" value="ARM-type_fold"/>
</dbReference>
<dbReference type="Proteomes" id="UP000192247">
    <property type="component" value="Unassembled WGS sequence"/>
</dbReference>
<dbReference type="OrthoDB" id="1668162at2759"/>
<feature type="domain" description="Formin GTPase-binding" evidence="2">
    <location>
        <begin position="39"/>
        <end position="310"/>
    </location>
</feature>
<feature type="region of interest" description="Disordered" evidence="1">
    <location>
        <begin position="96"/>
        <end position="120"/>
    </location>
</feature>
<protein>
    <submittedName>
        <fullName evidence="3">Formin protein-like</fullName>
    </submittedName>
</protein>
<reference evidence="3 4" key="1">
    <citation type="journal article" date="2017" name="Gigascience">
        <title>Draft genome of the honey bee ectoparasitic mite, Tropilaelaps mercedesae, is shaped by the parasitic life history.</title>
        <authorList>
            <person name="Dong X."/>
            <person name="Armstrong S.D."/>
            <person name="Xia D."/>
            <person name="Makepeace B.L."/>
            <person name="Darby A.C."/>
            <person name="Kadowaki T."/>
        </authorList>
    </citation>
    <scope>NUCLEOTIDE SEQUENCE [LARGE SCALE GENOMIC DNA]</scope>
    <source>
        <strain evidence="3">Wuxi-XJTLU</strain>
    </source>
</reference>
<organism evidence="3 4">
    <name type="scientific">Tropilaelaps mercedesae</name>
    <dbReference type="NCBI Taxonomy" id="418985"/>
    <lineage>
        <taxon>Eukaryota</taxon>
        <taxon>Metazoa</taxon>
        <taxon>Ecdysozoa</taxon>
        <taxon>Arthropoda</taxon>
        <taxon>Chelicerata</taxon>
        <taxon>Arachnida</taxon>
        <taxon>Acari</taxon>
        <taxon>Parasitiformes</taxon>
        <taxon>Mesostigmata</taxon>
        <taxon>Gamasina</taxon>
        <taxon>Dermanyssoidea</taxon>
        <taxon>Laelapidae</taxon>
        <taxon>Tropilaelaps</taxon>
    </lineage>
</organism>
<name>A0A1V9Y0Z5_9ACAR</name>
<proteinExistence type="predicted"/>
<dbReference type="GO" id="GO:0030866">
    <property type="term" value="P:cortical actin cytoskeleton organization"/>
    <property type="evidence" value="ECO:0007669"/>
    <property type="project" value="TreeGrafter"/>
</dbReference>